<protein>
    <submittedName>
        <fullName evidence="1">Uncharacterized protein</fullName>
    </submittedName>
</protein>
<dbReference type="EMBL" id="LR999454">
    <property type="protein sequence ID" value="CAE6012905.1"/>
    <property type="molecule type" value="Genomic_DNA"/>
</dbReference>
<sequence length="72" mass="7807">MSSLENHKRESVKGNQGVSYLQLKTQAASFLPVLQGTRDATLFTIKIVPGRSGAYTGVRAAQQWPHAPTGPR</sequence>
<accession>A0A8S2A8W2</accession>
<organism evidence="1 2">
    <name type="scientific">Arabidopsis arenosa</name>
    <name type="common">Sand rock-cress</name>
    <name type="synonym">Cardaminopsis arenosa</name>
    <dbReference type="NCBI Taxonomy" id="38785"/>
    <lineage>
        <taxon>Eukaryota</taxon>
        <taxon>Viridiplantae</taxon>
        <taxon>Streptophyta</taxon>
        <taxon>Embryophyta</taxon>
        <taxon>Tracheophyta</taxon>
        <taxon>Spermatophyta</taxon>
        <taxon>Magnoliopsida</taxon>
        <taxon>eudicotyledons</taxon>
        <taxon>Gunneridae</taxon>
        <taxon>Pentapetalae</taxon>
        <taxon>rosids</taxon>
        <taxon>malvids</taxon>
        <taxon>Brassicales</taxon>
        <taxon>Brassicaceae</taxon>
        <taxon>Camelineae</taxon>
        <taxon>Arabidopsis</taxon>
    </lineage>
</organism>
<evidence type="ECO:0000313" key="1">
    <source>
        <dbReference type="EMBL" id="CAE6012905.1"/>
    </source>
</evidence>
<dbReference type="Proteomes" id="UP000682877">
    <property type="component" value="Chromosome 4"/>
</dbReference>
<keyword evidence="2" id="KW-1185">Reference proteome</keyword>
<name>A0A8S2A8W2_ARAAE</name>
<gene>
    <name evidence="1" type="ORF">AARE701A_LOCUS9760</name>
</gene>
<reference evidence="1" key="1">
    <citation type="submission" date="2021-01" db="EMBL/GenBank/DDBJ databases">
        <authorList>
            <person name="Bezrukov I."/>
        </authorList>
    </citation>
    <scope>NUCLEOTIDE SEQUENCE</scope>
</reference>
<evidence type="ECO:0000313" key="2">
    <source>
        <dbReference type="Proteomes" id="UP000682877"/>
    </source>
</evidence>
<dbReference type="AlphaFoldDB" id="A0A8S2A8W2"/>
<proteinExistence type="predicted"/>